<organism evidence="2 3">
    <name type="scientific">Priapulus caudatus</name>
    <name type="common">Priapulid worm</name>
    <dbReference type="NCBI Taxonomy" id="37621"/>
    <lineage>
        <taxon>Eukaryota</taxon>
        <taxon>Metazoa</taxon>
        <taxon>Ecdysozoa</taxon>
        <taxon>Scalidophora</taxon>
        <taxon>Priapulida</taxon>
        <taxon>Priapulimorpha</taxon>
        <taxon>Priapulimorphida</taxon>
        <taxon>Priapulidae</taxon>
        <taxon>Priapulus</taxon>
    </lineage>
</organism>
<reference evidence="3 4" key="1">
    <citation type="submission" date="2025-05" db="UniProtKB">
        <authorList>
            <consortium name="RefSeq"/>
        </authorList>
    </citation>
    <scope>IDENTIFICATION</scope>
</reference>
<dbReference type="PANTHER" id="PTHR28467">
    <property type="entry name" value="PAXIP1-ASSOCIATED GLUTAMATE-RICH PROTEIN 1"/>
    <property type="match status" value="1"/>
</dbReference>
<dbReference type="RefSeq" id="XP_014674922.1">
    <property type="nucleotide sequence ID" value="XM_014819436.1"/>
</dbReference>
<protein>
    <submittedName>
        <fullName evidence="3 4">PAXIP1-associated glutamate-rich protein 1-like isoform X1</fullName>
    </submittedName>
</protein>
<keyword evidence="2" id="KW-1185">Reference proteome</keyword>
<dbReference type="PANTHER" id="PTHR28467:SF1">
    <property type="entry name" value="PAXIP1-ASSOCIATED GLUTAMATE-RICH PROTEIN 1"/>
    <property type="match status" value="1"/>
</dbReference>
<dbReference type="Pfam" id="PF15364">
    <property type="entry name" value="PAXIP1_C"/>
    <property type="match status" value="1"/>
</dbReference>
<proteinExistence type="predicted"/>
<dbReference type="RefSeq" id="XP_014674923.1">
    <property type="nucleotide sequence ID" value="XM_014819437.1"/>
</dbReference>
<feature type="region of interest" description="Disordered" evidence="1">
    <location>
        <begin position="94"/>
        <end position="116"/>
    </location>
</feature>
<dbReference type="RefSeq" id="XP_014674924.1">
    <property type="nucleotide sequence ID" value="XM_014819438.1"/>
</dbReference>
<dbReference type="GeneID" id="106815020"/>
<evidence type="ECO:0000256" key="1">
    <source>
        <dbReference type="SAM" id="MobiDB-lite"/>
    </source>
</evidence>
<dbReference type="RefSeq" id="XP_014674921.1">
    <property type="nucleotide sequence ID" value="XM_014819435.1"/>
</dbReference>
<evidence type="ECO:0000313" key="2">
    <source>
        <dbReference type="Proteomes" id="UP000695022"/>
    </source>
</evidence>
<dbReference type="InterPro" id="IPR028213">
    <property type="entry name" value="PA1"/>
</dbReference>
<sequence length="174" mass="20098">MGIGLEPEGRSQVQLFSQNQDDDWSEDCSDDDMYKPDGSLTGDWHPDPKEMYGLYVRIESNPVLQLQWENPGRRPPTPEIDPNYCDTIRTEYENSNEEEIEEPTEFDFDDESGSDTSVVVAPKWIPDGARLSRRTPKRVANLQHVMKDMARHRRLQQQLLQNPEQTNECSAELS</sequence>
<feature type="region of interest" description="Disordered" evidence="1">
    <location>
        <begin position="1"/>
        <end position="46"/>
    </location>
</feature>
<accession>A0ABM1ERV0</accession>
<gene>
    <name evidence="3 4 5 6" type="primary">LOC106815020</name>
</gene>
<evidence type="ECO:0000313" key="4">
    <source>
        <dbReference type="RefSeq" id="XP_014674922.1"/>
    </source>
</evidence>
<evidence type="ECO:0000313" key="3">
    <source>
        <dbReference type="RefSeq" id="XP_014674921.1"/>
    </source>
</evidence>
<name>A0ABM1ERV0_PRICU</name>
<feature type="compositionally biased region" description="Acidic residues" evidence="1">
    <location>
        <begin position="20"/>
        <end position="31"/>
    </location>
</feature>
<feature type="compositionally biased region" description="Acidic residues" evidence="1">
    <location>
        <begin position="94"/>
        <end position="113"/>
    </location>
</feature>
<evidence type="ECO:0000313" key="5">
    <source>
        <dbReference type="RefSeq" id="XP_014674923.1"/>
    </source>
</evidence>
<dbReference type="Proteomes" id="UP000695022">
    <property type="component" value="Unplaced"/>
</dbReference>
<evidence type="ECO:0000313" key="6">
    <source>
        <dbReference type="RefSeq" id="XP_014674924.1"/>
    </source>
</evidence>